<dbReference type="RefSeq" id="WP_258858459.1">
    <property type="nucleotide sequence ID" value="NZ_JANUGV010000010.1"/>
</dbReference>
<dbReference type="Proteomes" id="UP001205861">
    <property type="component" value="Unassembled WGS sequence"/>
</dbReference>
<sequence>MRNDNPGRTGTGQLVTGALVIAIGVLFLLDNLDIINVRHAITFWPVVFIVAGLVKLFDTSSPNNYLVGGILVAIGAALVCNRLGLFYLTWGMVWPLFLIVAGALFMYRAFEAGRRRDAAGAPQAGATWTDTGAKTGAGMPPSDAVVDISAILGGFERSVTSQAFRGGDITAILGGCSLDMRGASIEGEAVLNVFAFMGGVTIKCPPDWTVVLHGSPILGGFEEKTAHPPVAAKRLVVTGYAILGGVEVRN</sequence>
<dbReference type="InterPro" id="IPR054331">
    <property type="entry name" value="LiaF_TM"/>
</dbReference>
<dbReference type="PANTHER" id="PTHR40763:SF5">
    <property type="entry name" value="MEMBRANE PROTEIN"/>
    <property type="match status" value="1"/>
</dbReference>
<protein>
    <submittedName>
        <fullName evidence="3">Cell wall-active antibiotics response protein</fullName>
    </submittedName>
</protein>
<keyword evidence="4" id="KW-1185">Reference proteome</keyword>
<feature type="transmembrane region" description="Helical" evidence="1">
    <location>
        <begin position="41"/>
        <end position="58"/>
    </location>
</feature>
<feature type="domain" description="LiaF transmembrane" evidence="2">
    <location>
        <begin position="15"/>
        <end position="107"/>
    </location>
</feature>
<evidence type="ECO:0000313" key="3">
    <source>
        <dbReference type="EMBL" id="MCS0610927.1"/>
    </source>
</evidence>
<feature type="transmembrane region" description="Helical" evidence="1">
    <location>
        <begin position="65"/>
        <end position="86"/>
    </location>
</feature>
<dbReference type="PANTHER" id="PTHR40763">
    <property type="entry name" value="MEMBRANE PROTEIN-RELATED"/>
    <property type="match status" value="1"/>
</dbReference>
<reference evidence="3 4" key="1">
    <citation type="submission" date="2022-08" db="EMBL/GenBank/DDBJ databases">
        <title>Reclassification of Massilia species as members of the genera Telluria, Duganella, Pseudoduganella, Mokoshia gen. nov. and Zemynaea gen. nov. using orthogonal and non-orthogonal genome-based approaches.</title>
        <authorList>
            <person name="Bowman J.P."/>
        </authorList>
    </citation>
    <scope>NUCLEOTIDE SEQUENCE [LARGE SCALE GENOMIC DNA]</scope>
    <source>
        <strain evidence="3 4">JCM 31607</strain>
    </source>
</reference>
<dbReference type="Pfam" id="PF22570">
    <property type="entry name" value="LiaF-TM"/>
    <property type="match status" value="1"/>
</dbReference>
<organism evidence="3 4">
    <name type="scientific">Massilia solisilvae</name>
    <dbReference type="NCBI Taxonomy" id="1811225"/>
    <lineage>
        <taxon>Bacteria</taxon>
        <taxon>Pseudomonadati</taxon>
        <taxon>Pseudomonadota</taxon>
        <taxon>Betaproteobacteria</taxon>
        <taxon>Burkholderiales</taxon>
        <taxon>Oxalobacteraceae</taxon>
        <taxon>Telluria group</taxon>
        <taxon>Massilia</taxon>
    </lineage>
</organism>
<proteinExistence type="predicted"/>
<name>A0ABT2BQZ4_9BURK</name>
<keyword evidence="1" id="KW-0472">Membrane</keyword>
<accession>A0ABT2BQZ4</accession>
<keyword evidence="1" id="KW-1133">Transmembrane helix</keyword>
<keyword evidence="1" id="KW-0812">Transmembrane</keyword>
<feature type="transmembrane region" description="Helical" evidence="1">
    <location>
        <begin position="92"/>
        <end position="110"/>
    </location>
</feature>
<gene>
    <name evidence="3" type="ORF">NX773_22450</name>
</gene>
<feature type="transmembrane region" description="Helical" evidence="1">
    <location>
        <begin position="12"/>
        <end position="29"/>
    </location>
</feature>
<dbReference type="EMBL" id="JANUGV010000010">
    <property type="protein sequence ID" value="MCS0610927.1"/>
    <property type="molecule type" value="Genomic_DNA"/>
</dbReference>
<comment type="caution">
    <text evidence="3">The sequence shown here is derived from an EMBL/GenBank/DDBJ whole genome shotgun (WGS) entry which is preliminary data.</text>
</comment>
<evidence type="ECO:0000313" key="4">
    <source>
        <dbReference type="Proteomes" id="UP001205861"/>
    </source>
</evidence>
<evidence type="ECO:0000256" key="1">
    <source>
        <dbReference type="SAM" id="Phobius"/>
    </source>
</evidence>
<evidence type="ECO:0000259" key="2">
    <source>
        <dbReference type="Pfam" id="PF22570"/>
    </source>
</evidence>